<dbReference type="AlphaFoldDB" id="A0A1E7Q6P6"/>
<evidence type="ECO:0000313" key="18">
    <source>
        <dbReference type="EMBL" id="OEY69780.1"/>
    </source>
</evidence>
<dbReference type="InterPro" id="IPR037144">
    <property type="entry name" value="Peptidase_M1_pepN_C_sf"/>
</dbReference>
<keyword evidence="10" id="KW-0862">Zinc</keyword>
<keyword evidence="7" id="KW-0645">Protease</keyword>
<comment type="catalytic activity">
    <reaction evidence="1">
        <text>Release of an N-terminal amino acid, Xaa-|-Yaa- from a peptide, amide or arylamide. Xaa is preferably Ala, but may be most amino acids including Pro (slow action). When a terminal hydrophobic residue is followed by a prolyl residue, the two may be released as an intact Xaa-Pro dipeptide.</text>
        <dbReference type="EC" id="3.4.11.2"/>
    </reaction>
</comment>
<dbReference type="InterPro" id="IPR045357">
    <property type="entry name" value="Aminopeptidase_N-like_N"/>
</dbReference>
<keyword evidence="11" id="KW-0482">Metalloprotease</keyword>
<evidence type="ECO:0000256" key="2">
    <source>
        <dbReference type="ARBA" id="ARBA00001947"/>
    </source>
</evidence>
<organism evidence="18 19">
    <name type="scientific">Rheinheimera salexigens</name>
    <dbReference type="NCBI Taxonomy" id="1628148"/>
    <lineage>
        <taxon>Bacteria</taxon>
        <taxon>Pseudomonadati</taxon>
        <taxon>Pseudomonadota</taxon>
        <taxon>Gammaproteobacteria</taxon>
        <taxon>Chromatiales</taxon>
        <taxon>Chromatiaceae</taxon>
        <taxon>Rheinheimera</taxon>
    </lineage>
</organism>
<dbReference type="InterPro" id="IPR035414">
    <property type="entry name" value="Peptidase_M1_pepN_Ig-like"/>
</dbReference>
<gene>
    <name evidence="18" type="ORF">BI198_09535</name>
</gene>
<accession>A0A1E7Q6P6</accession>
<dbReference type="InterPro" id="IPR014782">
    <property type="entry name" value="Peptidase_M1_dom"/>
</dbReference>
<dbReference type="Gene3D" id="2.60.40.1840">
    <property type="match status" value="1"/>
</dbReference>
<dbReference type="Gene3D" id="1.10.390.10">
    <property type="entry name" value="Neutral Protease Domain 2"/>
    <property type="match status" value="1"/>
</dbReference>
<evidence type="ECO:0000259" key="15">
    <source>
        <dbReference type="Pfam" id="PF11940"/>
    </source>
</evidence>
<dbReference type="FunFam" id="3.30.2010.30:FF:000002">
    <property type="entry name" value="Putative aminopeptidase N"/>
    <property type="match status" value="1"/>
</dbReference>
<evidence type="ECO:0000256" key="11">
    <source>
        <dbReference type="ARBA" id="ARBA00023049"/>
    </source>
</evidence>
<comment type="caution">
    <text evidence="18">The sequence shown here is derived from an EMBL/GenBank/DDBJ whole genome shotgun (WGS) entry which is preliminary data.</text>
</comment>
<dbReference type="EC" id="3.4.11.2" evidence="4 13"/>
<evidence type="ECO:0000313" key="19">
    <source>
        <dbReference type="Proteomes" id="UP000242258"/>
    </source>
</evidence>
<evidence type="ECO:0000256" key="10">
    <source>
        <dbReference type="ARBA" id="ARBA00022833"/>
    </source>
</evidence>
<evidence type="ECO:0000256" key="12">
    <source>
        <dbReference type="ARBA" id="ARBA00059739"/>
    </source>
</evidence>
<dbReference type="CDD" id="cd09600">
    <property type="entry name" value="M1_APN"/>
    <property type="match status" value="1"/>
</dbReference>
<dbReference type="GO" id="GO:0006508">
    <property type="term" value="P:proteolysis"/>
    <property type="evidence" value="ECO:0007669"/>
    <property type="project" value="UniProtKB-UniRule"/>
</dbReference>
<comment type="similarity">
    <text evidence="3">Belongs to the peptidase M1 family.</text>
</comment>
<feature type="domain" description="Peptidase M1 membrane alanine aminopeptidase" evidence="14">
    <location>
        <begin position="229"/>
        <end position="440"/>
    </location>
</feature>
<dbReference type="GO" id="GO:0008237">
    <property type="term" value="F:metallopeptidase activity"/>
    <property type="evidence" value="ECO:0007669"/>
    <property type="project" value="UniProtKB-UniRule"/>
</dbReference>
<dbReference type="InterPro" id="IPR012779">
    <property type="entry name" value="Peptidase_M1_pepN"/>
</dbReference>
<dbReference type="PANTHER" id="PTHR46322">
    <property type="entry name" value="PUROMYCIN-SENSITIVE AMINOPEPTIDASE"/>
    <property type="match status" value="1"/>
</dbReference>
<dbReference type="EMBL" id="MKEK01000001">
    <property type="protein sequence ID" value="OEY69780.1"/>
    <property type="molecule type" value="Genomic_DNA"/>
</dbReference>
<sequence>MPTSVATRTVKHRTDYKTPAFTISHVDLCFELDAKATIVTSVMQVLRQTANQPLRLDGVMLTLLSVEIDGKEVSADKWQQTTDSLTLNQVPDQFELRIVTQISPQDNTALEGLYLAENTFCTQCEAEGFRRITYFLDRPDVLAVYSSTIIADNSRYPYLLSNGNKVADSINDQGIRTVKWQDPFPKPSYLFALVAGDFDLVADSFITQSGRNVSLELYVDKGAAARGDFAIQALKRAMRWDEQRFNLEYDLDVYMVVAVDFFNMGAMENKGLNVFNSKYVLADAATATDKDFFNIESIIGHEYFHNWTGNRVTCRDWFQLSLKEGLTVFRDQEFSADMASDTLTRIEAIKVMRTAQFAEDASPMAHPIRPEHVVEMNNFYTVTVYDKGAEVIRMLQTILGKDAFAAGLALYLQRHDGQAVTCDDFIQAMQDAAGVDLSQFRLWYSQSGTPELTATQQYDASTKKLTLTLTQHTAATADQAIKQDLHIPVAIEFLFGQQHAKQQHLLDLTANQQQFIFNNIAQPDAIVWLAHFSAPVKLKVDYTDTQLLQIAAKASDGVARWDAMQQFWAKLIAARLQDNNVKQALPTAVIQLMQQLLTQPQADAALTAELLALPDFDTLAEQYQQIPVQQILTLLRQLKIDLAHALAEPLLQCYNRLAVTPYQYTEQDVATRSLRNRCLHYLAELADSTALIAQQISQADNMTDSLAALIASQQAQHVDFAALISSFATKWQDDAHVMDKCFSLVATDPTEQVFAGIDNMLQHKLFSWKNPNRVRALFSAFSMRNPEQFHRLDGKGYQLLADVVAKMDPLNPQISARLITPLLSWRRFDSVRQQAMQNCLTRLLELPKLSNDLYEKVSKSIG</sequence>
<reference evidence="19" key="1">
    <citation type="submission" date="2016-09" db="EMBL/GenBank/DDBJ databases">
        <authorList>
            <person name="Wan X."/>
            <person name="Hou S."/>
        </authorList>
    </citation>
    <scope>NUCLEOTIDE SEQUENCE [LARGE SCALE GENOMIC DNA]</scope>
    <source>
        <strain evidence="19">KH87</strain>
    </source>
</reference>
<evidence type="ECO:0000256" key="3">
    <source>
        <dbReference type="ARBA" id="ARBA00010136"/>
    </source>
</evidence>
<feature type="domain" description="Aminopeptidase N-like N-terminal" evidence="17">
    <location>
        <begin position="25"/>
        <end position="190"/>
    </location>
</feature>
<dbReference type="Pfam" id="PF17432">
    <property type="entry name" value="DUF3458_C"/>
    <property type="match status" value="1"/>
</dbReference>
<dbReference type="GO" id="GO:0016285">
    <property type="term" value="F:alanyl aminopeptidase activity"/>
    <property type="evidence" value="ECO:0007669"/>
    <property type="project" value="UniProtKB-EC"/>
</dbReference>
<evidence type="ECO:0000256" key="5">
    <source>
        <dbReference type="ARBA" id="ARBA00015611"/>
    </source>
</evidence>
<evidence type="ECO:0000256" key="9">
    <source>
        <dbReference type="ARBA" id="ARBA00022801"/>
    </source>
</evidence>
<name>A0A1E7Q6P6_9GAMM</name>
<comment type="function">
    <text evidence="12">Aminopeptidase N is involved in the degradation of intracellular peptides generated by protein breakdown during normal growth as well as in response to nutrient starvation.</text>
</comment>
<dbReference type="InterPro" id="IPR042097">
    <property type="entry name" value="Aminopeptidase_N-like_N_sf"/>
</dbReference>
<evidence type="ECO:0000256" key="6">
    <source>
        <dbReference type="ARBA" id="ARBA00022438"/>
    </source>
</evidence>
<feature type="domain" description="Peptidase M1 alanyl aminopeptidase Ig-like fold" evidence="15">
    <location>
        <begin position="448"/>
        <end position="540"/>
    </location>
</feature>
<dbReference type="PANTHER" id="PTHR46322:SF1">
    <property type="entry name" value="PUROMYCIN-SENSITIVE AMINOPEPTIDASE"/>
    <property type="match status" value="1"/>
</dbReference>
<dbReference type="SUPFAM" id="SSF55486">
    <property type="entry name" value="Metalloproteases ('zincins'), catalytic domain"/>
    <property type="match status" value="1"/>
</dbReference>
<evidence type="ECO:0000259" key="14">
    <source>
        <dbReference type="Pfam" id="PF01433"/>
    </source>
</evidence>
<evidence type="ECO:0000256" key="13">
    <source>
        <dbReference type="NCBIfam" id="TIGR02414"/>
    </source>
</evidence>
<keyword evidence="8" id="KW-0479">Metal-binding</keyword>
<evidence type="ECO:0000256" key="7">
    <source>
        <dbReference type="ARBA" id="ARBA00022670"/>
    </source>
</evidence>
<dbReference type="PRINTS" id="PR00756">
    <property type="entry name" value="ALADIPTASE"/>
</dbReference>
<dbReference type="Gene3D" id="2.60.40.1730">
    <property type="entry name" value="tricorn interacting facor f3 domain"/>
    <property type="match status" value="1"/>
</dbReference>
<dbReference type="SUPFAM" id="SSF63737">
    <property type="entry name" value="Leukotriene A4 hydrolase N-terminal domain"/>
    <property type="match status" value="1"/>
</dbReference>
<keyword evidence="9" id="KW-0378">Hydrolase</keyword>
<dbReference type="Pfam" id="PF01433">
    <property type="entry name" value="Peptidase_M1"/>
    <property type="match status" value="1"/>
</dbReference>
<dbReference type="Gene3D" id="1.25.50.10">
    <property type="entry name" value="Peptidase M1, alanyl aminopeptidase, C-terminal domain"/>
    <property type="match status" value="1"/>
</dbReference>
<evidence type="ECO:0000259" key="16">
    <source>
        <dbReference type="Pfam" id="PF17432"/>
    </source>
</evidence>
<dbReference type="FunFam" id="2.60.40.1730:FF:000005">
    <property type="entry name" value="Aminopeptidase N"/>
    <property type="match status" value="1"/>
</dbReference>
<feature type="domain" description="Peptidase M1 alanyl aminopeptidase C-terminal" evidence="16">
    <location>
        <begin position="544"/>
        <end position="861"/>
    </location>
</feature>
<keyword evidence="6 18" id="KW-0031">Aminopeptidase</keyword>
<dbReference type="Pfam" id="PF17900">
    <property type="entry name" value="Peptidase_M1_N"/>
    <property type="match status" value="1"/>
</dbReference>
<evidence type="ECO:0000256" key="8">
    <source>
        <dbReference type="ARBA" id="ARBA00022723"/>
    </source>
</evidence>
<dbReference type="OrthoDB" id="100605at2"/>
<dbReference type="InterPro" id="IPR027268">
    <property type="entry name" value="Peptidase_M4/M1_CTD_sf"/>
</dbReference>
<dbReference type="InterPro" id="IPR001930">
    <property type="entry name" value="Peptidase_M1"/>
</dbReference>
<dbReference type="Gene3D" id="3.30.2010.30">
    <property type="match status" value="1"/>
</dbReference>
<protein>
    <recommendedName>
        <fullName evidence="5 13">Aminopeptidase N</fullName>
        <ecNumber evidence="4 13">3.4.11.2</ecNumber>
    </recommendedName>
</protein>
<evidence type="ECO:0000259" key="17">
    <source>
        <dbReference type="Pfam" id="PF17900"/>
    </source>
</evidence>
<dbReference type="Pfam" id="PF11940">
    <property type="entry name" value="DUF3458"/>
    <property type="match status" value="1"/>
</dbReference>
<dbReference type="InterPro" id="IPR024601">
    <property type="entry name" value="Peptidase_M1_pepN_C"/>
</dbReference>
<comment type="cofactor">
    <cofactor evidence="2">
        <name>Zn(2+)</name>
        <dbReference type="ChEBI" id="CHEBI:29105"/>
    </cofactor>
</comment>
<keyword evidence="19" id="KW-1185">Reference proteome</keyword>
<evidence type="ECO:0000256" key="1">
    <source>
        <dbReference type="ARBA" id="ARBA00000098"/>
    </source>
</evidence>
<dbReference type="GO" id="GO:0008270">
    <property type="term" value="F:zinc ion binding"/>
    <property type="evidence" value="ECO:0007669"/>
    <property type="project" value="InterPro"/>
</dbReference>
<dbReference type="RefSeq" id="WP_070049350.1">
    <property type="nucleotide sequence ID" value="NZ_CBCSDO010000004.1"/>
</dbReference>
<proteinExistence type="inferred from homology"/>
<dbReference type="Proteomes" id="UP000242258">
    <property type="component" value="Unassembled WGS sequence"/>
</dbReference>
<evidence type="ECO:0000256" key="4">
    <source>
        <dbReference type="ARBA" id="ARBA00012564"/>
    </source>
</evidence>
<dbReference type="STRING" id="1628148.BI198_09535"/>
<dbReference type="FunFam" id="1.10.390.10:FF:000002">
    <property type="entry name" value="Aminopeptidase N"/>
    <property type="match status" value="1"/>
</dbReference>
<dbReference type="NCBIfam" id="TIGR02414">
    <property type="entry name" value="pepN_proteo"/>
    <property type="match status" value="1"/>
</dbReference>
<dbReference type="InterPro" id="IPR038438">
    <property type="entry name" value="PepN_Ig-like_sf"/>
</dbReference>